<evidence type="ECO:0000313" key="3">
    <source>
        <dbReference type="Proteomes" id="UP001418222"/>
    </source>
</evidence>
<comment type="caution">
    <text evidence="2">The sequence shown here is derived from an EMBL/GenBank/DDBJ whole genome shotgun (WGS) entry which is preliminary data.</text>
</comment>
<proteinExistence type="predicted"/>
<evidence type="ECO:0000313" key="2">
    <source>
        <dbReference type="EMBL" id="KAK8916996.1"/>
    </source>
</evidence>
<sequence>MERGGNEKTGIAGRGKVAVKQGLTSQVCDPSVSVYKGYSLPKEAEVYLASHGLKDALYTMHASYLKDDLFGTLAPCPFQRPQPSPLLSSQFREPLPVLIRLPCVEFHRASHLLDGGRHSANRICGLVSLPNWVLLLAPSPSWESGSIPEPLPNNRLPPCVSNGTSPPPPNKETPPPSSRTPPPLPPYLFQEDHWPLLPSKLLSLGN</sequence>
<feature type="region of interest" description="Disordered" evidence="1">
    <location>
        <begin position="153"/>
        <end position="191"/>
    </location>
</feature>
<feature type="compositionally biased region" description="Pro residues" evidence="1">
    <location>
        <begin position="165"/>
        <end position="186"/>
    </location>
</feature>
<accession>A0AAP0FVN3</accession>
<gene>
    <name evidence="2" type="ORF">KSP39_PZI022512</name>
</gene>
<keyword evidence="3" id="KW-1185">Reference proteome</keyword>
<name>A0AAP0FVN3_9ASPA</name>
<organism evidence="2 3">
    <name type="scientific">Platanthera zijinensis</name>
    <dbReference type="NCBI Taxonomy" id="2320716"/>
    <lineage>
        <taxon>Eukaryota</taxon>
        <taxon>Viridiplantae</taxon>
        <taxon>Streptophyta</taxon>
        <taxon>Embryophyta</taxon>
        <taxon>Tracheophyta</taxon>
        <taxon>Spermatophyta</taxon>
        <taxon>Magnoliopsida</taxon>
        <taxon>Liliopsida</taxon>
        <taxon>Asparagales</taxon>
        <taxon>Orchidaceae</taxon>
        <taxon>Orchidoideae</taxon>
        <taxon>Orchideae</taxon>
        <taxon>Orchidinae</taxon>
        <taxon>Platanthera</taxon>
    </lineage>
</organism>
<evidence type="ECO:0000256" key="1">
    <source>
        <dbReference type="SAM" id="MobiDB-lite"/>
    </source>
</evidence>
<protein>
    <submittedName>
        <fullName evidence="2">Uncharacterized protein</fullName>
    </submittedName>
</protein>
<reference evidence="2 3" key="1">
    <citation type="journal article" date="2022" name="Nat. Plants">
        <title>Genomes of leafy and leafless Platanthera orchids illuminate the evolution of mycoheterotrophy.</title>
        <authorList>
            <person name="Li M.H."/>
            <person name="Liu K.W."/>
            <person name="Li Z."/>
            <person name="Lu H.C."/>
            <person name="Ye Q.L."/>
            <person name="Zhang D."/>
            <person name="Wang J.Y."/>
            <person name="Li Y.F."/>
            <person name="Zhong Z.M."/>
            <person name="Liu X."/>
            <person name="Yu X."/>
            <person name="Liu D.K."/>
            <person name="Tu X.D."/>
            <person name="Liu B."/>
            <person name="Hao Y."/>
            <person name="Liao X.Y."/>
            <person name="Jiang Y.T."/>
            <person name="Sun W.H."/>
            <person name="Chen J."/>
            <person name="Chen Y.Q."/>
            <person name="Ai Y."/>
            <person name="Zhai J.W."/>
            <person name="Wu S.S."/>
            <person name="Zhou Z."/>
            <person name="Hsiao Y.Y."/>
            <person name="Wu W.L."/>
            <person name="Chen Y.Y."/>
            <person name="Lin Y.F."/>
            <person name="Hsu J.L."/>
            <person name="Li C.Y."/>
            <person name="Wang Z.W."/>
            <person name="Zhao X."/>
            <person name="Zhong W.Y."/>
            <person name="Ma X.K."/>
            <person name="Ma L."/>
            <person name="Huang J."/>
            <person name="Chen G.Z."/>
            <person name="Huang M.Z."/>
            <person name="Huang L."/>
            <person name="Peng D.H."/>
            <person name="Luo Y.B."/>
            <person name="Zou S.Q."/>
            <person name="Chen S.P."/>
            <person name="Lan S."/>
            <person name="Tsai W.C."/>
            <person name="Van de Peer Y."/>
            <person name="Liu Z.J."/>
        </authorList>
    </citation>
    <scope>NUCLEOTIDE SEQUENCE [LARGE SCALE GENOMIC DNA]</scope>
    <source>
        <strain evidence="2">Lor287</strain>
    </source>
</reference>
<dbReference type="AlphaFoldDB" id="A0AAP0FVN3"/>
<dbReference type="Proteomes" id="UP001418222">
    <property type="component" value="Unassembled WGS sequence"/>
</dbReference>
<dbReference type="EMBL" id="JBBWWQ010000020">
    <property type="protein sequence ID" value="KAK8916996.1"/>
    <property type="molecule type" value="Genomic_DNA"/>
</dbReference>